<sequence>MKTRTLTSALRFLAIAAATSALGGCALFSSSRVASTTNERECLARAMYFESNRSSDDGMLAVGTVVMNRVESGKYPRSICGTVGQRVQFAPGVLTKKMNDSGRERAFRIADLVLSGKRYPGMSKNVHFFHTAGYTYPYNNMHYVAVAGGNAFYEKRRRGGDAPYAPPVMVAQAEMPPLPTTVAAAEPMPAPQPRKYSRPTAKSLPTAVAYQDAAGPQADPVIDILPPARPRLGPAKRHAVPDVQVAQNDVDAGMTPEALPPIRPRGSVGKAHVGSAQTDEAHIALPPARGNGQPQFNFQQGPSGVEASAPAAKPRRPMVAQSRTVPTVRIQPEAVQADMGGMPEPAPAPKAKRRSSLEPEPLY</sequence>
<dbReference type="OrthoDB" id="8433080at2"/>
<feature type="compositionally biased region" description="Low complexity" evidence="1">
    <location>
        <begin position="290"/>
        <end position="304"/>
    </location>
</feature>
<comment type="caution">
    <text evidence="4">The sequence shown here is derived from an EMBL/GenBank/DDBJ whole genome shotgun (WGS) entry which is preliminary data.</text>
</comment>
<dbReference type="EMBL" id="PUEJ01000012">
    <property type="protein sequence ID" value="PRH84564.1"/>
    <property type="molecule type" value="Genomic_DNA"/>
</dbReference>
<keyword evidence="2" id="KW-0732">Signal</keyword>
<gene>
    <name evidence="4" type="ORF">C5L14_25505</name>
</gene>
<evidence type="ECO:0000313" key="5">
    <source>
        <dbReference type="Proteomes" id="UP000237682"/>
    </source>
</evidence>
<feature type="signal peptide" evidence="2">
    <location>
        <begin position="1"/>
        <end position="23"/>
    </location>
</feature>
<protein>
    <recommendedName>
        <fullName evidence="3">Cell wall hydrolase SleB domain-containing protein</fullName>
    </recommendedName>
</protein>
<dbReference type="GO" id="GO:0016787">
    <property type="term" value="F:hydrolase activity"/>
    <property type="evidence" value="ECO:0007669"/>
    <property type="project" value="InterPro"/>
</dbReference>
<dbReference type="RefSeq" id="WP_105864893.1">
    <property type="nucleotide sequence ID" value="NZ_PUEJ01000012.1"/>
</dbReference>
<feature type="region of interest" description="Disordered" evidence="1">
    <location>
        <begin position="290"/>
        <end position="363"/>
    </location>
</feature>
<accession>A0A2S9Q5K2</accession>
<evidence type="ECO:0000313" key="4">
    <source>
        <dbReference type="EMBL" id="PRH84564.1"/>
    </source>
</evidence>
<dbReference type="InterPro" id="IPR042047">
    <property type="entry name" value="SleB_dom1"/>
</dbReference>
<keyword evidence="5" id="KW-1185">Reference proteome</keyword>
<evidence type="ECO:0000256" key="1">
    <source>
        <dbReference type="SAM" id="MobiDB-lite"/>
    </source>
</evidence>
<reference evidence="4 5" key="1">
    <citation type="submission" date="2018-02" db="EMBL/GenBank/DDBJ databases">
        <title>Whole genome sequencing of endophytic bacterium.</title>
        <authorList>
            <person name="Eedara R."/>
            <person name="Podile A.R."/>
        </authorList>
    </citation>
    <scope>NUCLEOTIDE SEQUENCE [LARGE SCALE GENOMIC DNA]</scope>
    <source>
        <strain evidence="4 5">RP1T</strain>
    </source>
</reference>
<feature type="chain" id="PRO_5015580949" description="Cell wall hydrolase SleB domain-containing protein" evidence="2">
    <location>
        <begin position="24"/>
        <end position="363"/>
    </location>
</feature>
<dbReference type="PROSITE" id="PS51257">
    <property type="entry name" value="PROKAR_LIPOPROTEIN"/>
    <property type="match status" value="1"/>
</dbReference>
<feature type="domain" description="Cell wall hydrolase SleB" evidence="3">
    <location>
        <begin position="55"/>
        <end position="153"/>
    </location>
</feature>
<evidence type="ECO:0000259" key="3">
    <source>
        <dbReference type="Pfam" id="PF07486"/>
    </source>
</evidence>
<name>A0A2S9Q5K2_9HYPH</name>
<dbReference type="Pfam" id="PF07486">
    <property type="entry name" value="Hydrolase_2"/>
    <property type="match status" value="1"/>
</dbReference>
<proteinExistence type="predicted"/>
<dbReference type="Gene3D" id="1.10.10.2520">
    <property type="entry name" value="Cell wall hydrolase SleB, domain 1"/>
    <property type="match status" value="1"/>
</dbReference>
<evidence type="ECO:0000256" key="2">
    <source>
        <dbReference type="SAM" id="SignalP"/>
    </source>
</evidence>
<organism evidence="4 5">
    <name type="scientific">Labrys okinawensis</name>
    <dbReference type="NCBI Taxonomy" id="346911"/>
    <lineage>
        <taxon>Bacteria</taxon>
        <taxon>Pseudomonadati</taxon>
        <taxon>Pseudomonadota</taxon>
        <taxon>Alphaproteobacteria</taxon>
        <taxon>Hyphomicrobiales</taxon>
        <taxon>Xanthobacteraceae</taxon>
        <taxon>Labrys</taxon>
    </lineage>
</organism>
<dbReference type="InterPro" id="IPR011105">
    <property type="entry name" value="Cell_wall_hydrolase_SleB"/>
</dbReference>
<dbReference type="AlphaFoldDB" id="A0A2S9Q5K2"/>
<dbReference type="Proteomes" id="UP000237682">
    <property type="component" value="Unassembled WGS sequence"/>
</dbReference>